<organism evidence="2 3">
    <name type="scientific">Elysia crispata</name>
    <name type="common">lettuce slug</name>
    <dbReference type="NCBI Taxonomy" id="231223"/>
    <lineage>
        <taxon>Eukaryota</taxon>
        <taxon>Metazoa</taxon>
        <taxon>Spiralia</taxon>
        <taxon>Lophotrochozoa</taxon>
        <taxon>Mollusca</taxon>
        <taxon>Gastropoda</taxon>
        <taxon>Heterobranchia</taxon>
        <taxon>Euthyneura</taxon>
        <taxon>Panpulmonata</taxon>
        <taxon>Sacoglossa</taxon>
        <taxon>Placobranchoidea</taxon>
        <taxon>Plakobranchidae</taxon>
        <taxon>Elysia</taxon>
    </lineage>
</organism>
<name>A0AAE1ANV7_9GAST</name>
<accession>A0AAE1ANV7</accession>
<sequence length="209" mass="23449">MCRGDSGHAVSTPFNKKTRNETRNTVVIPSATLHIRLVLTVSEWTLQRVVLRHFRLDPTIQGTGVTSNNSSTDRPRVASTTASGASGACGRPPSSCVCTRVTPLQRWLQPYGHSRWQEVPSLGRQVDYYSSELDLEYLAPVEWGRVIGSPQWEKRFQWAGRSQRQEPLPACLYRLYYVTGCIARRTATIQAEIPSEDLQSNLTITETLS</sequence>
<proteinExistence type="predicted"/>
<evidence type="ECO:0000313" key="2">
    <source>
        <dbReference type="EMBL" id="KAK3790092.1"/>
    </source>
</evidence>
<evidence type="ECO:0000256" key="1">
    <source>
        <dbReference type="SAM" id="MobiDB-lite"/>
    </source>
</evidence>
<reference evidence="2" key="1">
    <citation type="journal article" date="2023" name="G3 (Bethesda)">
        <title>A reference genome for the long-term kleptoplast-retaining sea slug Elysia crispata morphotype clarki.</title>
        <authorList>
            <person name="Eastman K.E."/>
            <person name="Pendleton A.L."/>
            <person name="Shaikh M.A."/>
            <person name="Suttiyut T."/>
            <person name="Ogas R."/>
            <person name="Tomko P."/>
            <person name="Gavelis G."/>
            <person name="Widhalm J.R."/>
            <person name="Wisecaver J.H."/>
        </authorList>
    </citation>
    <scope>NUCLEOTIDE SEQUENCE</scope>
    <source>
        <strain evidence="2">ECLA1</strain>
    </source>
</reference>
<comment type="caution">
    <text evidence="2">The sequence shown here is derived from an EMBL/GenBank/DDBJ whole genome shotgun (WGS) entry which is preliminary data.</text>
</comment>
<dbReference type="AlphaFoldDB" id="A0AAE1ANV7"/>
<evidence type="ECO:0000313" key="3">
    <source>
        <dbReference type="Proteomes" id="UP001283361"/>
    </source>
</evidence>
<feature type="compositionally biased region" description="Low complexity" evidence="1">
    <location>
        <begin position="78"/>
        <end position="88"/>
    </location>
</feature>
<keyword evidence="3" id="KW-1185">Reference proteome</keyword>
<dbReference type="Proteomes" id="UP001283361">
    <property type="component" value="Unassembled WGS sequence"/>
</dbReference>
<protein>
    <submittedName>
        <fullName evidence="2">Uncharacterized protein</fullName>
    </submittedName>
</protein>
<dbReference type="EMBL" id="JAWDGP010001578">
    <property type="protein sequence ID" value="KAK3790092.1"/>
    <property type="molecule type" value="Genomic_DNA"/>
</dbReference>
<feature type="compositionally biased region" description="Polar residues" evidence="1">
    <location>
        <begin position="61"/>
        <end position="72"/>
    </location>
</feature>
<feature type="region of interest" description="Disordered" evidence="1">
    <location>
        <begin position="61"/>
        <end position="94"/>
    </location>
</feature>
<gene>
    <name evidence="2" type="ORF">RRG08_030513</name>
</gene>